<organism evidence="1 2">
    <name type="scientific">Eumeta variegata</name>
    <name type="common">Bagworm moth</name>
    <name type="synonym">Eumeta japonica</name>
    <dbReference type="NCBI Taxonomy" id="151549"/>
    <lineage>
        <taxon>Eukaryota</taxon>
        <taxon>Metazoa</taxon>
        <taxon>Ecdysozoa</taxon>
        <taxon>Arthropoda</taxon>
        <taxon>Hexapoda</taxon>
        <taxon>Insecta</taxon>
        <taxon>Pterygota</taxon>
        <taxon>Neoptera</taxon>
        <taxon>Endopterygota</taxon>
        <taxon>Lepidoptera</taxon>
        <taxon>Glossata</taxon>
        <taxon>Ditrysia</taxon>
        <taxon>Tineoidea</taxon>
        <taxon>Psychidae</taxon>
        <taxon>Oiketicinae</taxon>
        <taxon>Eumeta</taxon>
    </lineage>
</organism>
<accession>A0A4C1ZH86</accession>
<dbReference type="Proteomes" id="UP000299102">
    <property type="component" value="Unassembled WGS sequence"/>
</dbReference>
<reference evidence="1 2" key="1">
    <citation type="journal article" date="2019" name="Commun. Biol.">
        <title>The bagworm genome reveals a unique fibroin gene that provides high tensile strength.</title>
        <authorList>
            <person name="Kono N."/>
            <person name="Nakamura H."/>
            <person name="Ohtoshi R."/>
            <person name="Tomita M."/>
            <person name="Numata K."/>
            <person name="Arakawa K."/>
        </authorList>
    </citation>
    <scope>NUCLEOTIDE SEQUENCE [LARGE SCALE GENOMIC DNA]</scope>
</reference>
<comment type="caution">
    <text evidence="1">The sequence shown here is derived from an EMBL/GenBank/DDBJ whole genome shotgun (WGS) entry which is preliminary data.</text>
</comment>
<sequence length="103" mass="11641">MYSIFVVKHLHAHWTGVQSRRLKIQETRVALCAGRGDNALGRCARSYVIMAHTCPRSRRAIGERPNYINVRSNNRIATLIVGLSLIRLSQTRPARTSSRAWGI</sequence>
<dbReference type="EMBL" id="BGZK01001766">
    <property type="protein sequence ID" value="GBP85895.1"/>
    <property type="molecule type" value="Genomic_DNA"/>
</dbReference>
<evidence type="ECO:0000313" key="1">
    <source>
        <dbReference type="EMBL" id="GBP85895.1"/>
    </source>
</evidence>
<keyword evidence="2" id="KW-1185">Reference proteome</keyword>
<proteinExistence type="predicted"/>
<evidence type="ECO:0000313" key="2">
    <source>
        <dbReference type="Proteomes" id="UP000299102"/>
    </source>
</evidence>
<gene>
    <name evidence="1" type="ORF">EVAR_36063_1</name>
</gene>
<name>A0A4C1ZH86_EUMVA</name>
<protein>
    <submittedName>
        <fullName evidence="1">Uncharacterized protein</fullName>
    </submittedName>
</protein>
<dbReference type="AlphaFoldDB" id="A0A4C1ZH86"/>